<dbReference type="InterPro" id="IPR036390">
    <property type="entry name" value="WH_DNA-bd_sf"/>
</dbReference>
<comment type="caution">
    <text evidence="3">The sequence shown here is derived from an EMBL/GenBank/DDBJ whole genome shotgun (WGS) entry which is preliminary data.</text>
</comment>
<dbReference type="InterPro" id="IPR039422">
    <property type="entry name" value="MarR/SlyA-like"/>
</dbReference>
<keyword evidence="4" id="KW-1185">Reference proteome</keyword>
<evidence type="ECO:0000259" key="2">
    <source>
        <dbReference type="PROSITE" id="PS50995"/>
    </source>
</evidence>
<feature type="domain" description="HTH marR-type" evidence="2">
    <location>
        <begin position="7"/>
        <end position="138"/>
    </location>
</feature>
<dbReference type="PROSITE" id="PS50995">
    <property type="entry name" value="HTH_MARR_2"/>
    <property type="match status" value="1"/>
</dbReference>
<dbReference type="Pfam" id="PF12802">
    <property type="entry name" value="MarR_2"/>
    <property type="match status" value="1"/>
</dbReference>
<dbReference type="PANTHER" id="PTHR33164:SF104">
    <property type="entry name" value="TRANSCRIPTIONAL REGULATORY PROTEIN"/>
    <property type="match status" value="1"/>
</dbReference>
<dbReference type="GO" id="GO:0006950">
    <property type="term" value="P:response to stress"/>
    <property type="evidence" value="ECO:0007669"/>
    <property type="project" value="TreeGrafter"/>
</dbReference>
<dbReference type="OrthoDB" id="9807800at2"/>
<dbReference type="SMART" id="SM00347">
    <property type="entry name" value="HTH_MARR"/>
    <property type="match status" value="1"/>
</dbReference>
<dbReference type="Gene3D" id="1.10.10.10">
    <property type="entry name" value="Winged helix-like DNA-binding domain superfamily/Winged helix DNA-binding domain"/>
    <property type="match status" value="1"/>
</dbReference>
<dbReference type="GO" id="GO:0003677">
    <property type="term" value="F:DNA binding"/>
    <property type="evidence" value="ECO:0007669"/>
    <property type="project" value="UniProtKB-KW"/>
</dbReference>
<evidence type="ECO:0000256" key="1">
    <source>
        <dbReference type="ARBA" id="ARBA00023125"/>
    </source>
</evidence>
<evidence type="ECO:0000313" key="4">
    <source>
        <dbReference type="Proteomes" id="UP000310636"/>
    </source>
</evidence>
<dbReference type="Proteomes" id="UP000310636">
    <property type="component" value="Unassembled WGS sequence"/>
</dbReference>
<dbReference type="EMBL" id="SSOB01000025">
    <property type="protein sequence ID" value="THF76419.1"/>
    <property type="molecule type" value="Genomic_DNA"/>
</dbReference>
<dbReference type="InterPro" id="IPR000835">
    <property type="entry name" value="HTH_MarR-typ"/>
</dbReference>
<dbReference type="RefSeq" id="WP_136371451.1">
    <property type="nucleotide sequence ID" value="NZ_SSOB01000025.1"/>
</dbReference>
<proteinExistence type="predicted"/>
<gene>
    <name evidence="3" type="ORF">E6C55_19320</name>
</gene>
<dbReference type="SUPFAM" id="SSF46785">
    <property type="entry name" value="Winged helix' DNA-binding domain"/>
    <property type="match status" value="1"/>
</dbReference>
<accession>A0A4S4BNY3</accession>
<dbReference type="AlphaFoldDB" id="A0A4S4BNY3"/>
<dbReference type="GO" id="GO:0003700">
    <property type="term" value="F:DNA-binding transcription factor activity"/>
    <property type="evidence" value="ECO:0007669"/>
    <property type="project" value="InterPro"/>
</dbReference>
<sequence length="138" mass="16337">MDSGNLPKEVYEQLAWFRYRIRKFIRFSEEAARAKGLTPQYHQLMLSIMGFPGREHATPKELAERLQITPHACGELIKRCEDIQMIQRFPNPDDKRSVYVRLTQQGKKLLEELSEIHKDELTRAGLLTFHNDWRLQEL</sequence>
<reference evidence="3 4" key="1">
    <citation type="submission" date="2019-04" db="EMBL/GenBank/DDBJ databases">
        <title>Cohnella sp. nov. isolated from preserved vegetables.</title>
        <authorList>
            <person name="Lin S.-Y."/>
            <person name="Hung M.-H."/>
            <person name="Young C.-C."/>
        </authorList>
    </citation>
    <scope>NUCLEOTIDE SEQUENCE [LARGE SCALE GENOMIC DNA]</scope>
    <source>
        <strain evidence="3 4">CC-MHH1044</strain>
    </source>
</reference>
<organism evidence="3 4">
    <name type="scientific">Cohnella fermenti</name>
    <dbReference type="NCBI Taxonomy" id="2565925"/>
    <lineage>
        <taxon>Bacteria</taxon>
        <taxon>Bacillati</taxon>
        <taxon>Bacillota</taxon>
        <taxon>Bacilli</taxon>
        <taxon>Bacillales</taxon>
        <taxon>Paenibacillaceae</taxon>
        <taxon>Cohnella</taxon>
    </lineage>
</organism>
<name>A0A4S4BNY3_9BACL</name>
<dbReference type="PANTHER" id="PTHR33164">
    <property type="entry name" value="TRANSCRIPTIONAL REGULATOR, MARR FAMILY"/>
    <property type="match status" value="1"/>
</dbReference>
<evidence type="ECO:0000313" key="3">
    <source>
        <dbReference type="EMBL" id="THF76419.1"/>
    </source>
</evidence>
<protein>
    <submittedName>
        <fullName evidence="3">MarR family transcriptional regulator</fullName>
    </submittedName>
</protein>
<keyword evidence="1" id="KW-0238">DNA-binding</keyword>
<dbReference type="InterPro" id="IPR036388">
    <property type="entry name" value="WH-like_DNA-bd_sf"/>
</dbReference>